<dbReference type="PANTHER" id="PTHR11122:SF13">
    <property type="entry name" value="GLUCOSE-6-PHOSPHATE 1-EPIMERASE"/>
    <property type="match status" value="1"/>
</dbReference>
<dbReference type="InterPro" id="IPR011013">
    <property type="entry name" value="Gal_mutarotase_sf_dom"/>
</dbReference>
<evidence type="ECO:0000313" key="4">
    <source>
        <dbReference type="EMBL" id="MCV9387109.1"/>
    </source>
</evidence>
<evidence type="ECO:0000313" key="5">
    <source>
        <dbReference type="Proteomes" id="UP001300692"/>
    </source>
</evidence>
<evidence type="ECO:0000256" key="3">
    <source>
        <dbReference type="ARBA" id="ARBA00022837"/>
    </source>
</evidence>
<organism evidence="4 5">
    <name type="scientific">Reichenbachiella ulvae</name>
    <dbReference type="NCBI Taxonomy" id="2980104"/>
    <lineage>
        <taxon>Bacteria</taxon>
        <taxon>Pseudomonadati</taxon>
        <taxon>Bacteroidota</taxon>
        <taxon>Cytophagia</taxon>
        <taxon>Cytophagales</taxon>
        <taxon>Reichenbachiellaceae</taxon>
        <taxon>Reichenbachiella</taxon>
    </lineage>
</organism>
<dbReference type="SUPFAM" id="SSF74650">
    <property type="entry name" value="Galactose mutarotase-like"/>
    <property type="match status" value="1"/>
</dbReference>
<dbReference type="InterPro" id="IPR037481">
    <property type="entry name" value="LacX"/>
</dbReference>
<comment type="cofactor">
    <cofactor evidence="1">
        <name>Ca(2+)</name>
        <dbReference type="ChEBI" id="CHEBI:29108"/>
    </cofactor>
</comment>
<dbReference type="RefSeq" id="WP_264137936.1">
    <property type="nucleotide sequence ID" value="NZ_JAOYOD010000001.1"/>
</dbReference>
<evidence type="ECO:0000256" key="2">
    <source>
        <dbReference type="ARBA" id="ARBA00011245"/>
    </source>
</evidence>
<comment type="subunit">
    <text evidence="2">Monomer.</text>
</comment>
<keyword evidence="3" id="KW-0106">Calcium</keyword>
<protein>
    <submittedName>
        <fullName evidence="4">Aldose 1-epimerase family protein</fullName>
    </submittedName>
</protein>
<sequence>MKYSIENELFKVEVKEQGAELCSMQSKKTGREYIWQADPEIWGSSAPVLFPNIGNLKGGEYLFNGQKYQLPKHGIVRNNPKVSLINKSQSRISFSLGHDEESLKIFPFEFEFKINFLLNGNRLQVFHEVVNTGKDPMIFSLGGHPAFNCLWEEGEKLSDYFIEFAKAETASIAQLGDNGLLKKKEIPFLKDQKDLFLNESLFDNDALIFTELNSSEIAIKSKKSKTKIQMNFGDFPFLGIWSKPKAPYVCLEPWDGLPDYEDSNQEWQKKIGNHKLMPGNTYYASYQIQILEDK</sequence>
<reference evidence="4 5" key="1">
    <citation type="submission" date="2022-10" db="EMBL/GenBank/DDBJ databases">
        <title>Comparative genomics and taxonomic characterization of three novel marine species of genus Reichenbachiella exhibiting antioxidant and polysaccharide degradation activities.</title>
        <authorList>
            <person name="Muhammad N."/>
            <person name="Lee Y.-J."/>
            <person name="Ko J."/>
            <person name="Kim S.-G."/>
        </authorList>
    </citation>
    <scope>NUCLEOTIDE SEQUENCE [LARGE SCALE GENOMIC DNA]</scope>
    <source>
        <strain evidence="4 5">ABR2-5</strain>
    </source>
</reference>
<dbReference type="Pfam" id="PF01263">
    <property type="entry name" value="Aldose_epim"/>
    <property type="match status" value="1"/>
</dbReference>
<evidence type="ECO:0000256" key="1">
    <source>
        <dbReference type="ARBA" id="ARBA00001913"/>
    </source>
</evidence>
<keyword evidence="5" id="KW-1185">Reference proteome</keyword>
<dbReference type="InterPro" id="IPR008183">
    <property type="entry name" value="Aldose_1/G6P_1-epimerase"/>
</dbReference>
<dbReference type="InterPro" id="IPR014718">
    <property type="entry name" value="GH-type_carb-bd"/>
</dbReference>
<comment type="caution">
    <text evidence="4">The sequence shown here is derived from an EMBL/GenBank/DDBJ whole genome shotgun (WGS) entry which is preliminary data.</text>
</comment>
<dbReference type="Gene3D" id="2.70.98.10">
    <property type="match status" value="1"/>
</dbReference>
<accession>A0ABT3CU75</accession>
<gene>
    <name evidence="4" type="ORF">N7U62_10575</name>
</gene>
<dbReference type="PANTHER" id="PTHR11122">
    <property type="entry name" value="APOSPORY-ASSOCIATED PROTEIN C-RELATED"/>
    <property type="match status" value="1"/>
</dbReference>
<name>A0ABT3CU75_9BACT</name>
<dbReference type="EMBL" id="JAOYOD010000001">
    <property type="protein sequence ID" value="MCV9387109.1"/>
    <property type="molecule type" value="Genomic_DNA"/>
</dbReference>
<proteinExistence type="predicted"/>
<dbReference type="CDD" id="cd09024">
    <property type="entry name" value="Aldose_epim_lacX"/>
    <property type="match status" value="1"/>
</dbReference>
<dbReference type="Proteomes" id="UP001300692">
    <property type="component" value="Unassembled WGS sequence"/>
</dbReference>